<dbReference type="STRING" id="1121476.SAMN02745751_01684"/>
<dbReference type="AlphaFoldDB" id="A0A1M6GBH5"/>
<keyword evidence="6" id="KW-0408">Iron</keyword>
<dbReference type="PROSITE" id="PS51379">
    <property type="entry name" value="4FE4S_FER_2"/>
    <property type="match status" value="2"/>
</dbReference>
<dbReference type="InterPro" id="IPR050572">
    <property type="entry name" value="Fe-S_Ferredoxin"/>
</dbReference>
<evidence type="ECO:0000256" key="4">
    <source>
        <dbReference type="ARBA" id="ARBA00022737"/>
    </source>
</evidence>
<keyword evidence="4" id="KW-0677">Repeat</keyword>
<dbReference type="PROSITE" id="PS00198">
    <property type="entry name" value="4FE4S_FER_1"/>
    <property type="match status" value="2"/>
</dbReference>
<evidence type="ECO:0000256" key="2">
    <source>
        <dbReference type="ARBA" id="ARBA00022485"/>
    </source>
</evidence>
<keyword evidence="1" id="KW-0813">Transport</keyword>
<dbReference type="RefSeq" id="WP_073049141.1">
    <property type="nucleotide sequence ID" value="NZ_FQZL01000010.1"/>
</dbReference>
<gene>
    <name evidence="9" type="ORF">SAMN02745751_01684</name>
</gene>
<feature type="domain" description="4Fe-4S ferredoxin-type" evidence="8">
    <location>
        <begin position="31"/>
        <end position="56"/>
    </location>
</feature>
<evidence type="ECO:0000256" key="3">
    <source>
        <dbReference type="ARBA" id="ARBA00022723"/>
    </source>
</evidence>
<accession>A0A1M6GBH5</accession>
<protein>
    <submittedName>
        <fullName evidence="9">4Fe-4S dicluster domain-containing protein</fullName>
    </submittedName>
</protein>
<dbReference type="Gene3D" id="3.30.70.20">
    <property type="match status" value="2"/>
</dbReference>
<dbReference type="InterPro" id="IPR017896">
    <property type="entry name" value="4Fe4S_Fe-S-bd"/>
</dbReference>
<dbReference type="Proteomes" id="UP000184052">
    <property type="component" value="Unassembled WGS sequence"/>
</dbReference>
<evidence type="ECO:0000256" key="7">
    <source>
        <dbReference type="ARBA" id="ARBA00023014"/>
    </source>
</evidence>
<keyword evidence="7" id="KW-0411">Iron-sulfur</keyword>
<dbReference type="GO" id="GO:0046872">
    <property type="term" value="F:metal ion binding"/>
    <property type="evidence" value="ECO:0007669"/>
    <property type="project" value="UniProtKB-KW"/>
</dbReference>
<keyword evidence="3" id="KW-0479">Metal-binding</keyword>
<dbReference type="OrthoDB" id="9803397at2"/>
<evidence type="ECO:0000256" key="1">
    <source>
        <dbReference type="ARBA" id="ARBA00022448"/>
    </source>
</evidence>
<evidence type="ECO:0000259" key="8">
    <source>
        <dbReference type="PROSITE" id="PS51379"/>
    </source>
</evidence>
<dbReference type="Pfam" id="PF12838">
    <property type="entry name" value="Fer4_7"/>
    <property type="match status" value="1"/>
</dbReference>
<name>A0A1M6GBH5_9FIRM</name>
<reference evidence="9 10" key="1">
    <citation type="submission" date="2016-11" db="EMBL/GenBank/DDBJ databases">
        <authorList>
            <person name="Jaros S."/>
            <person name="Januszkiewicz K."/>
            <person name="Wedrychowicz H."/>
        </authorList>
    </citation>
    <scope>NUCLEOTIDE SEQUENCE [LARGE SCALE GENOMIC DNA]</scope>
    <source>
        <strain evidence="9 10">DSM 17477</strain>
    </source>
</reference>
<keyword evidence="5" id="KW-0249">Electron transport</keyword>
<dbReference type="InterPro" id="IPR017900">
    <property type="entry name" value="4Fe4S_Fe_S_CS"/>
</dbReference>
<evidence type="ECO:0000256" key="5">
    <source>
        <dbReference type="ARBA" id="ARBA00022982"/>
    </source>
</evidence>
<evidence type="ECO:0000313" key="9">
    <source>
        <dbReference type="EMBL" id="SHJ07338.1"/>
    </source>
</evidence>
<organism evidence="9 10">
    <name type="scientific">Dethiosulfatibacter aminovorans DSM 17477</name>
    <dbReference type="NCBI Taxonomy" id="1121476"/>
    <lineage>
        <taxon>Bacteria</taxon>
        <taxon>Bacillati</taxon>
        <taxon>Bacillota</taxon>
        <taxon>Tissierellia</taxon>
        <taxon>Dethiosulfatibacter</taxon>
    </lineage>
</organism>
<evidence type="ECO:0000313" key="10">
    <source>
        <dbReference type="Proteomes" id="UP000184052"/>
    </source>
</evidence>
<keyword evidence="2" id="KW-0004">4Fe-4S</keyword>
<evidence type="ECO:0000256" key="6">
    <source>
        <dbReference type="ARBA" id="ARBA00023004"/>
    </source>
</evidence>
<proteinExistence type="predicted"/>
<dbReference type="SUPFAM" id="SSF54862">
    <property type="entry name" value="4Fe-4S ferredoxins"/>
    <property type="match status" value="1"/>
</dbReference>
<dbReference type="GO" id="GO:0051539">
    <property type="term" value="F:4 iron, 4 sulfur cluster binding"/>
    <property type="evidence" value="ECO:0007669"/>
    <property type="project" value="UniProtKB-KW"/>
</dbReference>
<feature type="domain" description="4Fe-4S ferredoxin-type" evidence="8">
    <location>
        <begin position="1"/>
        <end position="30"/>
    </location>
</feature>
<sequence length="56" mass="6362">MKIKIDQGKCTECGMCVEICPVEAIVYEDVVKIDDTRCINCRMCLTVCPFKAITMR</sequence>
<keyword evidence="10" id="KW-1185">Reference proteome</keyword>
<dbReference type="EMBL" id="FQZL01000010">
    <property type="protein sequence ID" value="SHJ07338.1"/>
    <property type="molecule type" value="Genomic_DNA"/>
</dbReference>
<dbReference type="PANTHER" id="PTHR43687:SF6">
    <property type="entry name" value="L-ASPARTATE SEMIALDEHYDE SULFURTRANSFERASE IRON-SULFUR SUBUNIT"/>
    <property type="match status" value="1"/>
</dbReference>
<dbReference type="PANTHER" id="PTHR43687">
    <property type="entry name" value="ADENYLYLSULFATE REDUCTASE, BETA SUBUNIT"/>
    <property type="match status" value="1"/>
</dbReference>